<gene>
    <name evidence="4" type="ORF">PSM7751_02310</name>
</gene>
<dbReference type="Proteomes" id="UP000193963">
    <property type="component" value="Unassembled WGS sequence"/>
</dbReference>
<dbReference type="GO" id="GO:0016757">
    <property type="term" value="F:glycosyltransferase activity"/>
    <property type="evidence" value="ECO:0007669"/>
    <property type="project" value="TreeGrafter"/>
</dbReference>
<proteinExistence type="predicted"/>
<evidence type="ECO:0000256" key="2">
    <source>
        <dbReference type="ARBA" id="ARBA00022692"/>
    </source>
</evidence>
<keyword evidence="5" id="KW-1185">Reference proteome</keyword>
<dbReference type="PANTHER" id="PTHR21461:SF69">
    <property type="entry name" value="GLYCOSYLTRANSFERASE FAMILY 92 PROTEIN"/>
    <property type="match status" value="1"/>
</dbReference>
<sequence>MKIILHIGTEATGALALQTALHDKREQLAAKGVLYARSVGKKNHARLFMAVTDPDQVDPLRFNRGFILEEKQRALREEVASDLAREAQAAGAQTLILSMTQAASALTWVSELETLRDLLRPISEDISLLMHVGDQASTMARAYAAQVMEGRATSLAVEQGIAPEADWWQACLDQTPEADPLRGSFPAIQRPLFWLDYAALQAHWESVFGAGALTLRPYVPEVFHSEAITEEIRAAFGIEDQIGRGPVTPAPGQEPAASLTRARQMNDLLLAYLGKHDAILPRQLWMRFLREIAVDGPVTDPATLSALCSRFAPGNAALVAAHPALEAGHLALPAPAGDWTEANPLFGYRASQYLLSFRWRIAKATKEERDGKIAEAKVVTGEAPAPKTDTAPAGTGLSPEARAILPPEAVARFDALKGGAFAPHNRLGQVDEVAELPPYDPIAPRDLPDGNSGRVVLGCMKNEAPYILEWVAYHRAIGFDNFLIYTNDCSDGTSEILDRLQELGVVQHRNNDNWKGNSPQQWALDSALEEPVIQNSEWIAHFDVDEFVNIRCGNGTLDDFFARVPEATNVAMTWRLFGHNGVTRLKDDLVIAQFDHAAPKFCPKPHTVWGFKTMFRNMGAYQKISCHRPNKLTEGAEGQVHWVNGSGQPMTKDVLKNGWRSSKKTVGYDLLQLNHYALRSAESYLVKRQRGRALHVDRSIGLNYWVRMDWSDNRDVTIQRNIPRVREELDRLLADDRLRALHESGFAWHRAKAAELHGMPEFEELYTQALQLKLTETERVAYALALDVES</sequence>
<dbReference type="GO" id="GO:0005737">
    <property type="term" value="C:cytoplasm"/>
    <property type="evidence" value="ECO:0007669"/>
    <property type="project" value="TreeGrafter"/>
</dbReference>
<keyword evidence="2" id="KW-0812">Transmembrane</keyword>
<organism evidence="4 5">
    <name type="scientific">Pseudooceanicola marinus</name>
    <dbReference type="NCBI Taxonomy" id="396013"/>
    <lineage>
        <taxon>Bacteria</taxon>
        <taxon>Pseudomonadati</taxon>
        <taxon>Pseudomonadota</taxon>
        <taxon>Alphaproteobacteria</taxon>
        <taxon>Rhodobacterales</taxon>
        <taxon>Paracoccaceae</taxon>
        <taxon>Pseudooceanicola</taxon>
    </lineage>
</organism>
<dbReference type="PANTHER" id="PTHR21461">
    <property type="entry name" value="GLYCOSYLTRANSFERASE FAMILY 92 PROTEIN"/>
    <property type="match status" value="1"/>
</dbReference>
<evidence type="ECO:0008006" key="6">
    <source>
        <dbReference type="Google" id="ProtNLM"/>
    </source>
</evidence>
<keyword evidence="3" id="KW-1133">Transmembrane helix</keyword>
<comment type="subcellular location">
    <subcellularLocation>
        <location evidence="1">Membrane</location>
        <topology evidence="1">Single-pass membrane protein</topology>
    </subcellularLocation>
</comment>
<evidence type="ECO:0000313" key="5">
    <source>
        <dbReference type="Proteomes" id="UP000193963"/>
    </source>
</evidence>
<evidence type="ECO:0000313" key="4">
    <source>
        <dbReference type="EMBL" id="SLN48394.1"/>
    </source>
</evidence>
<dbReference type="Pfam" id="PF13704">
    <property type="entry name" value="Glyco_tranf_2_4"/>
    <property type="match status" value="1"/>
</dbReference>
<dbReference type="OrthoDB" id="4964299at2"/>
<evidence type="ECO:0000256" key="3">
    <source>
        <dbReference type="ARBA" id="ARBA00022989"/>
    </source>
</evidence>
<keyword evidence="3" id="KW-0472">Membrane</keyword>
<accession>A0A1X6ZDE8</accession>
<reference evidence="4 5" key="1">
    <citation type="submission" date="2017-03" db="EMBL/GenBank/DDBJ databases">
        <authorList>
            <person name="Afonso C.L."/>
            <person name="Miller P.J."/>
            <person name="Scott M.A."/>
            <person name="Spackman E."/>
            <person name="Goraichik I."/>
            <person name="Dimitrov K.M."/>
            <person name="Suarez D.L."/>
            <person name="Swayne D.E."/>
        </authorList>
    </citation>
    <scope>NUCLEOTIDE SEQUENCE [LARGE SCALE GENOMIC DNA]</scope>
    <source>
        <strain evidence="4 5">CECT 7751</strain>
    </source>
</reference>
<dbReference type="InterPro" id="IPR029044">
    <property type="entry name" value="Nucleotide-diphossugar_trans"/>
</dbReference>
<protein>
    <recommendedName>
        <fullName evidence="6">Glycosyl transferase family 2</fullName>
    </recommendedName>
</protein>
<dbReference type="AlphaFoldDB" id="A0A1X6ZDE8"/>
<dbReference type="RefSeq" id="WP_085888355.1">
    <property type="nucleotide sequence ID" value="NZ_FWFN01000004.1"/>
</dbReference>
<evidence type="ECO:0000256" key="1">
    <source>
        <dbReference type="ARBA" id="ARBA00004167"/>
    </source>
</evidence>
<dbReference type="SUPFAM" id="SSF53448">
    <property type="entry name" value="Nucleotide-diphospho-sugar transferases"/>
    <property type="match status" value="1"/>
</dbReference>
<dbReference type="GO" id="GO:0016020">
    <property type="term" value="C:membrane"/>
    <property type="evidence" value="ECO:0007669"/>
    <property type="project" value="UniProtKB-SubCell"/>
</dbReference>
<name>A0A1X6ZDE8_9RHOB</name>
<dbReference type="EMBL" id="FWFN01000004">
    <property type="protein sequence ID" value="SLN48394.1"/>
    <property type="molecule type" value="Genomic_DNA"/>
</dbReference>